<dbReference type="PANTHER" id="PTHR43292">
    <property type="entry name" value="ACYL-COA DEHYDROGENASE"/>
    <property type="match status" value="1"/>
</dbReference>
<dbReference type="SUPFAM" id="SSF47203">
    <property type="entry name" value="Acyl-CoA dehydrogenase C-terminal domain-like"/>
    <property type="match status" value="1"/>
</dbReference>
<dbReference type="InterPro" id="IPR037069">
    <property type="entry name" value="AcylCoA_DH/ox_N_sf"/>
</dbReference>
<accession>A0A381NAE8</accession>
<feature type="non-terminal residue" evidence="9">
    <location>
        <position position="1"/>
    </location>
</feature>
<dbReference type="PANTHER" id="PTHR43292:SF3">
    <property type="entry name" value="ACYL-COA DEHYDROGENASE FADE29"/>
    <property type="match status" value="1"/>
</dbReference>
<keyword evidence="4" id="KW-0274">FAD</keyword>
<sequence length="391" mass="43942">VEFKFTAEDEEFRTELRAFMKTELPDPWEGAGRYPEDDDWDLNRVIRQKMAEKGWLTMHWPEEYGGQNASPVKSAIYNEEIAYMRAPGRDIFGVRMLGPTLMIHGSEEQKKTHLPSVAKGEIQWCQGYSEPESGSDLASLSTRAVRDGDELVINGAKVWTTMAHRADWIMLLTRTDPDAPKHRGISFVLVDMKSPGVSVRPIINMAGGHEFNQVTFDDVRVPRANVVGDEDRGWYVAVTLLDFERSGIDYSASARRLLDDTKEFATETKRNGVPLIEIPWVRTLMADRYIDCEVARLMAYNVAYMQSQDLIPTKEASMSKVFGSEVVQRVTEAALDILGMYGTLGREDKWAPLNGRVQENWMNAFAGTIAAGTSEIQRNIIAGRGLGLPRG</sequence>
<dbReference type="InterPro" id="IPR009100">
    <property type="entry name" value="AcylCoA_DH/oxidase_NM_dom_sf"/>
</dbReference>
<dbReference type="Gene3D" id="2.40.110.10">
    <property type="entry name" value="Butyryl-CoA Dehydrogenase, subunit A, domain 2"/>
    <property type="match status" value="1"/>
</dbReference>
<feature type="domain" description="Acyl-CoA dehydrogenase/oxidase C-terminal" evidence="6">
    <location>
        <begin position="231"/>
        <end position="384"/>
    </location>
</feature>
<dbReference type="InterPro" id="IPR006091">
    <property type="entry name" value="Acyl-CoA_Oxase/DH_mid-dom"/>
</dbReference>
<reference evidence="9" key="1">
    <citation type="submission" date="2018-05" db="EMBL/GenBank/DDBJ databases">
        <authorList>
            <person name="Lanie J.A."/>
            <person name="Ng W.-L."/>
            <person name="Kazmierczak K.M."/>
            <person name="Andrzejewski T.M."/>
            <person name="Davidsen T.M."/>
            <person name="Wayne K.J."/>
            <person name="Tettelin H."/>
            <person name="Glass J.I."/>
            <person name="Rusch D."/>
            <person name="Podicherti R."/>
            <person name="Tsui H.-C.T."/>
            <person name="Winkler M.E."/>
        </authorList>
    </citation>
    <scope>NUCLEOTIDE SEQUENCE</scope>
</reference>
<evidence type="ECO:0000256" key="2">
    <source>
        <dbReference type="ARBA" id="ARBA00009347"/>
    </source>
</evidence>
<evidence type="ECO:0000256" key="5">
    <source>
        <dbReference type="ARBA" id="ARBA00023002"/>
    </source>
</evidence>
<dbReference type="GO" id="GO:0005886">
    <property type="term" value="C:plasma membrane"/>
    <property type="evidence" value="ECO:0007669"/>
    <property type="project" value="TreeGrafter"/>
</dbReference>
<feature type="domain" description="Acyl-CoA oxidase/dehydrogenase middle" evidence="7">
    <location>
        <begin position="125"/>
        <end position="219"/>
    </location>
</feature>
<dbReference type="Pfam" id="PF02770">
    <property type="entry name" value="Acyl-CoA_dh_M"/>
    <property type="match status" value="1"/>
</dbReference>
<dbReference type="SUPFAM" id="SSF56645">
    <property type="entry name" value="Acyl-CoA dehydrogenase NM domain-like"/>
    <property type="match status" value="1"/>
</dbReference>
<dbReference type="InterPro" id="IPR009075">
    <property type="entry name" value="AcylCo_DH/oxidase_C"/>
</dbReference>
<gene>
    <name evidence="9" type="ORF">METZ01_LOCUS4444</name>
</gene>
<dbReference type="GO" id="GO:0016627">
    <property type="term" value="F:oxidoreductase activity, acting on the CH-CH group of donors"/>
    <property type="evidence" value="ECO:0007669"/>
    <property type="project" value="InterPro"/>
</dbReference>
<dbReference type="FunFam" id="2.40.110.10:FF:000011">
    <property type="entry name" value="Acyl-CoA dehydrogenase FadE34"/>
    <property type="match status" value="1"/>
</dbReference>
<keyword evidence="3" id="KW-0285">Flavoprotein</keyword>
<name>A0A381NAE8_9ZZZZ</name>
<dbReference type="Pfam" id="PF00441">
    <property type="entry name" value="Acyl-CoA_dh_1"/>
    <property type="match status" value="1"/>
</dbReference>
<proteinExistence type="inferred from homology"/>
<organism evidence="9">
    <name type="scientific">marine metagenome</name>
    <dbReference type="NCBI Taxonomy" id="408172"/>
    <lineage>
        <taxon>unclassified sequences</taxon>
        <taxon>metagenomes</taxon>
        <taxon>ecological metagenomes</taxon>
    </lineage>
</organism>
<comment type="cofactor">
    <cofactor evidence="1">
        <name>FAD</name>
        <dbReference type="ChEBI" id="CHEBI:57692"/>
    </cofactor>
</comment>
<feature type="domain" description="Acyl-CoA dehydrogenase/oxidase N-terminal" evidence="8">
    <location>
        <begin position="6"/>
        <end position="121"/>
    </location>
</feature>
<dbReference type="Gene3D" id="1.20.140.10">
    <property type="entry name" value="Butyryl-CoA Dehydrogenase, subunit A, domain 3"/>
    <property type="match status" value="1"/>
</dbReference>
<evidence type="ECO:0000256" key="1">
    <source>
        <dbReference type="ARBA" id="ARBA00001974"/>
    </source>
</evidence>
<evidence type="ECO:0000256" key="3">
    <source>
        <dbReference type="ARBA" id="ARBA00022630"/>
    </source>
</evidence>
<protein>
    <recommendedName>
        <fullName evidence="10">Acyl-CoA dehydrogenase</fullName>
    </recommendedName>
</protein>
<dbReference type="InterPro" id="IPR052161">
    <property type="entry name" value="Mycobact_Acyl-CoA_DH"/>
</dbReference>
<dbReference type="InterPro" id="IPR013786">
    <property type="entry name" value="AcylCoA_DH/ox_N"/>
</dbReference>
<dbReference type="InterPro" id="IPR046373">
    <property type="entry name" value="Acyl-CoA_Oxase/DH_mid-dom_sf"/>
</dbReference>
<comment type="similarity">
    <text evidence="2">Belongs to the acyl-CoA dehydrogenase family.</text>
</comment>
<evidence type="ECO:0000259" key="8">
    <source>
        <dbReference type="Pfam" id="PF02771"/>
    </source>
</evidence>
<evidence type="ECO:0008006" key="10">
    <source>
        <dbReference type="Google" id="ProtNLM"/>
    </source>
</evidence>
<dbReference type="GO" id="GO:0050660">
    <property type="term" value="F:flavin adenine dinucleotide binding"/>
    <property type="evidence" value="ECO:0007669"/>
    <property type="project" value="InterPro"/>
</dbReference>
<evidence type="ECO:0000259" key="6">
    <source>
        <dbReference type="Pfam" id="PF00441"/>
    </source>
</evidence>
<dbReference type="EMBL" id="UINC01000229">
    <property type="protein sequence ID" value="SUZ51590.1"/>
    <property type="molecule type" value="Genomic_DNA"/>
</dbReference>
<keyword evidence="5" id="KW-0560">Oxidoreductase</keyword>
<evidence type="ECO:0000256" key="4">
    <source>
        <dbReference type="ARBA" id="ARBA00022827"/>
    </source>
</evidence>
<evidence type="ECO:0000313" key="9">
    <source>
        <dbReference type="EMBL" id="SUZ51590.1"/>
    </source>
</evidence>
<evidence type="ECO:0000259" key="7">
    <source>
        <dbReference type="Pfam" id="PF02770"/>
    </source>
</evidence>
<dbReference type="AlphaFoldDB" id="A0A381NAE8"/>
<dbReference type="InterPro" id="IPR036250">
    <property type="entry name" value="AcylCo_DH-like_C"/>
</dbReference>
<dbReference type="Pfam" id="PF02771">
    <property type="entry name" value="Acyl-CoA_dh_N"/>
    <property type="match status" value="1"/>
</dbReference>
<dbReference type="Gene3D" id="1.10.540.10">
    <property type="entry name" value="Acyl-CoA dehydrogenase/oxidase, N-terminal domain"/>
    <property type="match status" value="1"/>
</dbReference>